<dbReference type="EMBL" id="FWZT01000029">
    <property type="protein sequence ID" value="SMF75832.1"/>
    <property type="molecule type" value="Genomic_DNA"/>
</dbReference>
<keyword evidence="2" id="KW-0808">Transferase</keyword>
<proteinExistence type="predicted"/>
<dbReference type="Gene3D" id="3.40.50.150">
    <property type="entry name" value="Vaccinia Virus protein VP39"/>
    <property type="match status" value="1"/>
</dbReference>
<dbReference type="AlphaFoldDB" id="A0A1Y6CUM3"/>
<dbReference type="Pfam" id="PF08241">
    <property type="entry name" value="Methyltransf_11"/>
    <property type="match status" value="1"/>
</dbReference>
<evidence type="ECO:0000313" key="2">
    <source>
        <dbReference type="EMBL" id="SMF75832.1"/>
    </source>
</evidence>
<dbReference type="InterPro" id="IPR029063">
    <property type="entry name" value="SAM-dependent_MTases_sf"/>
</dbReference>
<dbReference type="OrthoDB" id="9792690at2"/>
<accession>A0A1Y6CUM3</accession>
<keyword evidence="3" id="KW-1185">Reference proteome</keyword>
<protein>
    <submittedName>
        <fullName evidence="2">2-polyprenyl-3-methyl-5-hydroxy-6-metoxy-1,4-benzoquinol methylase</fullName>
    </submittedName>
</protein>
<evidence type="ECO:0000313" key="3">
    <source>
        <dbReference type="Proteomes" id="UP000192907"/>
    </source>
</evidence>
<sequence>MGDTKTVNYTSRLESKELARWKVLFNVQAPYRWNLRRLKLGYTLDVGCGIGRNLIHLGGNGVGVDHNQTSVSVARARGLQAFTAKEFHNLNYAQKSFDSLLIAHVLEHMTYKEGFRLVKDYLPYVRTDGSIVFITPQEAGYRSDSTHVEFIRFAELESMCNDLDLSIVKSFSFPFPRFTGSFFKYNEFIVVAKKLV</sequence>
<feature type="domain" description="Methyltransferase type 11" evidence="1">
    <location>
        <begin position="44"/>
        <end position="131"/>
    </location>
</feature>
<dbReference type="InterPro" id="IPR013216">
    <property type="entry name" value="Methyltransf_11"/>
</dbReference>
<dbReference type="Proteomes" id="UP000192907">
    <property type="component" value="Unassembled WGS sequence"/>
</dbReference>
<dbReference type="STRING" id="1513793.SAMN06296036_12979"/>
<name>A0A1Y6CUM3_9BACT</name>
<dbReference type="GO" id="GO:0032259">
    <property type="term" value="P:methylation"/>
    <property type="evidence" value="ECO:0007669"/>
    <property type="project" value="UniProtKB-KW"/>
</dbReference>
<dbReference type="SUPFAM" id="SSF53335">
    <property type="entry name" value="S-adenosyl-L-methionine-dependent methyltransferases"/>
    <property type="match status" value="1"/>
</dbReference>
<organism evidence="2 3">
    <name type="scientific">Pseudobacteriovorax antillogorgiicola</name>
    <dbReference type="NCBI Taxonomy" id="1513793"/>
    <lineage>
        <taxon>Bacteria</taxon>
        <taxon>Pseudomonadati</taxon>
        <taxon>Bdellovibrionota</taxon>
        <taxon>Oligoflexia</taxon>
        <taxon>Oligoflexales</taxon>
        <taxon>Pseudobacteriovoracaceae</taxon>
        <taxon>Pseudobacteriovorax</taxon>
    </lineage>
</organism>
<gene>
    <name evidence="2" type="ORF">SAMN06296036_12979</name>
</gene>
<dbReference type="RefSeq" id="WP_132324674.1">
    <property type="nucleotide sequence ID" value="NZ_FWZT01000029.1"/>
</dbReference>
<evidence type="ECO:0000259" key="1">
    <source>
        <dbReference type="Pfam" id="PF08241"/>
    </source>
</evidence>
<reference evidence="3" key="1">
    <citation type="submission" date="2017-04" db="EMBL/GenBank/DDBJ databases">
        <authorList>
            <person name="Varghese N."/>
            <person name="Submissions S."/>
        </authorList>
    </citation>
    <scope>NUCLEOTIDE SEQUENCE [LARGE SCALE GENOMIC DNA]</scope>
    <source>
        <strain evidence="3">RKEM611</strain>
    </source>
</reference>
<keyword evidence="2" id="KW-0489">Methyltransferase</keyword>
<dbReference type="GO" id="GO:0008757">
    <property type="term" value="F:S-adenosylmethionine-dependent methyltransferase activity"/>
    <property type="evidence" value="ECO:0007669"/>
    <property type="project" value="InterPro"/>
</dbReference>